<dbReference type="AlphaFoldDB" id="U4KYY4"/>
<organism evidence="1 2">
    <name type="scientific">Pyronema omphalodes (strain CBS 100304)</name>
    <name type="common">Pyronema confluens</name>
    <dbReference type="NCBI Taxonomy" id="1076935"/>
    <lineage>
        <taxon>Eukaryota</taxon>
        <taxon>Fungi</taxon>
        <taxon>Dikarya</taxon>
        <taxon>Ascomycota</taxon>
        <taxon>Pezizomycotina</taxon>
        <taxon>Pezizomycetes</taxon>
        <taxon>Pezizales</taxon>
        <taxon>Pyronemataceae</taxon>
        <taxon>Pyronema</taxon>
    </lineage>
</organism>
<evidence type="ECO:0000313" key="1">
    <source>
        <dbReference type="EMBL" id="CCX07216.1"/>
    </source>
</evidence>
<evidence type="ECO:0000313" key="2">
    <source>
        <dbReference type="Proteomes" id="UP000018144"/>
    </source>
</evidence>
<keyword evidence="2" id="KW-1185">Reference proteome</keyword>
<protein>
    <submittedName>
        <fullName evidence="1">Uncharacterized protein</fullName>
    </submittedName>
</protein>
<dbReference type="Proteomes" id="UP000018144">
    <property type="component" value="Unassembled WGS sequence"/>
</dbReference>
<gene>
    <name evidence="1" type="ORF">PCON_06805</name>
</gene>
<dbReference type="EMBL" id="HF935343">
    <property type="protein sequence ID" value="CCX07216.1"/>
    <property type="molecule type" value="Genomic_DNA"/>
</dbReference>
<reference evidence="1 2" key="1">
    <citation type="journal article" date="2013" name="PLoS Genet.">
        <title>The genome and development-dependent transcriptomes of Pyronema confluens: a window into fungal evolution.</title>
        <authorList>
            <person name="Traeger S."/>
            <person name="Altegoer F."/>
            <person name="Freitag M."/>
            <person name="Gabaldon T."/>
            <person name="Kempken F."/>
            <person name="Kumar A."/>
            <person name="Marcet-Houben M."/>
            <person name="Poggeler S."/>
            <person name="Stajich J.E."/>
            <person name="Nowrousian M."/>
        </authorList>
    </citation>
    <scope>NUCLEOTIDE SEQUENCE [LARGE SCALE GENOMIC DNA]</scope>
    <source>
        <strain evidence="2">CBS 100304</strain>
        <tissue evidence="1">Vegetative mycelium</tissue>
    </source>
</reference>
<sequence>MDDSLMPFPGLKRLWSQNWPDQDLRGQGPLISVLAALNPTLD</sequence>
<accession>U4KYY4</accession>
<proteinExistence type="predicted"/>
<name>U4KYY4_PYROM</name>